<accession>A0A8J5MM73</accession>
<proteinExistence type="predicted"/>
<dbReference type="Proteomes" id="UP000747542">
    <property type="component" value="Unassembled WGS sequence"/>
</dbReference>
<dbReference type="EMBL" id="JAHLQT010039062">
    <property type="protein sequence ID" value="KAG7156623.1"/>
    <property type="molecule type" value="Genomic_DNA"/>
</dbReference>
<evidence type="ECO:0000313" key="2">
    <source>
        <dbReference type="EMBL" id="KAG7156623.1"/>
    </source>
</evidence>
<dbReference type="OrthoDB" id="6361396at2759"/>
<sequence>MGKCRDQTTHLLAVYLSLLALGVLMELGFPLDSPFTSHSQDSRQNFMPLRALREKTSVEGDVDINKWRMAAVRLVIQSVSEPNVDVMNFSSLTGSDGPSVLNAANLTEEDNIRVYDDTNAREFVSDSNVLVNEEKRHPNIITHKVKFSTEFNAFDELTNLLTTSKTHCLAVHSLPWPTDYQDGARYRCSVHTFSDCHRRYSGNKLKKFDKLCPRHTRPGYEVNPVSMNPTSGGEGKKKLHKITIDAHYTFLEDLKGLKPSQRLRLDTKFDLAGLNSLHKYEITKRLLQMLRWTLTHRGYQLVRSSADSDDLFQYLHQEDLQPPLHVLTLWHRRS</sequence>
<organism evidence="2 3">
    <name type="scientific">Homarus americanus</name>
    <name type="common">American lobster</name>
    <dbReference type="NCBI Taxonomy" id="6706"/>
    <lineage>
        <taxon>Eukaryota</taxon>
        <taxon>Metazoa</taxon>
        <taxon>Ecdysozoa</taxon>
        <taxon>Arthropoda</taxon>
        <taxon>Crustacea</taxon>
        <taxon>Multicrustacea</taxon>
        <taxon>Malacostraca</taxon>
        <taxon>Eumalacostraca</taxon>
        <taxon>Eucarida</taxon>
        <taxon>Decapoda</taxon>
        <taxon>Pleocyemata</taxon>
        <taxon>Astacidea</taxon>
        <taxon>Nephropoidea</taxon>
        <taxon>Nephropidae</taxon>
        <taxon>Homarus</taxon>
    </lineage>
</organism>
<keyword evidence="1" id="KW-1133">Transmembrane helix</keyword>
<reference evidence="2" key="1">
    <citation type="journal article" date="2021" name="Sci. Adv.">
        <title>The American lobster genome reveals insights on longevity, neural, and immune adaptations.</title>
        <authorList>
            <person name="Polinski J.M."/>
            <person name="Zimin A.V."/>
            <person name="Clark K.F."/>
            <person name="Kohn A.B."/>
            <person name="Sadowski N."/>
            <person name="Timp W."/>
            <person name="Ptitsyn A."/>
            <person name="Khanna P."/>
            <person name="Romanova D.Y."/>
            <person name="Williams P."/>
            <person name="Greenwood S.J."/>
            <person name="Moroz L.L."/>
            <person name="Walt D.R."/>
            <person name="Bodnar A.G."/>
        </authorList>
    </citation>
    <scope>NUCLEOTIDE SEQUENCE</scope>
    <source>
        <strain evidence="2">GMGI-L3</strain>
    </source>
</reference>
<evidence type="ECO:0000256" key="1">
    <source>
        <dbReference type="SAM" id="Phobius"/>
    </source>
</evidence>
<protein>
    <submittedName>
        <fullName evidence="2">Uncharacterized protein</fullName>
    </submittedName>
</protein>
<comment type="caution">
    <text evidence="2">The sequence shown here is derived from an EMBL/GenBank/DDBJ whole genome shotgun (WGS) entry which is preliminary data.</text>
</comment>
<feature type="transmembrane region" description="Helical" evidence="1">
    <location>
        <begin position="12"/>
        <end position="31"/>
    </location>
</feature>
<evidence type="ECO:0000313" key="3">
    <source>
        <dbReference type="Proteomes" id="UP000747542"/>
    </source>
</evidence>
<keyword evidence="3" id="KW-1185">Reference proteome</keyword>
<dbReference type="AlphaFoldDB" id="A0A8J5MM73"/>
<keyword evidence="1" id="KW-0472">Membrane</keyword>
<name>A0A8J5MM73_HOMAM</name>
<keyword evidence="1" id="KW-0812">Transmembrane</keyword>
<gene>
    <name evidence="2" type="ORF">Hamer_G006608</name>
</gene>